<proteinExistence type="predicted"/>
<dbReference type="AlphaFoldDB" id="A0A3Q4GH92"/>
<evidence type="ECO:0000313" key="3">
    <source>
        <dbReference type="Proteomes" id="UP000261580"/>
    </source>
</evidence>
<feature type="chain" id="PRO_5018526866" description="Secreted protein" evidence="1">
    <location>
        <begin position="26"/>
        <end position="116"/>
    </location>
</feature>
<evidence type="ECO:0000313" key="2">
    <source>
        <dbReference type="Ensembl" id="ENSNBRP00000008291.1"/>
    </source>
</evidence>
<feature type="signal peptide" evidence="1">
    <location>
        <begin position="1"/>
        <end position="25"/>
    </location>
</feature>
<keyword evidence="3" id="KW-1185">Reference proteome</keyword>
<organism evidence="2 3">
    <name type="scientific">Neolamprologus brichardi</name>
    <name type="common">Fairy cichlid</name>
    <name type="synonym">Lamprologus brichardi</name>
    <dbReference type="NCBI Taxonomy" id="32507"/>
    <lineage>
        <taxon>Eukaryota</taxon>
        <taxon>Metazoa</taxon>
        <taxon>Chordata</taxon>
        <taxon>Craniata</taxon>
        <taxon>Vertebrata</taxon>
        <taxon>Euteleostomi</taxon>
        <taxon>Actinopterygii</taxon>
        <taxon>Neopterygii</taxon>
        <taxon>Teleostei</taxon>
        <taxon>Neoteleostei</taxon>
        <taxon>Acanthomorphata</taxon>
        <taxon>Ovalentaria</taxon>
        <taxon>Cichlomorphae</taxon>
        <taxon>Cichliformes</taxon>
        <taxon>Cichlidae</taxon>
        <taxon>African cichlids</taxon>
        <taxon>Pseudocrenilabrinae</taxon>
        <taxon>Lamprologini</taxon>
        <taxon>Neolamprologus</taxon>
    </lineage>
</organism>
<dbReference type="Proteomes" id="UP000261580">
    <property type="component" value="Unassembled WGS sequence"/>
</dbReference>
<evidence type="ECO:0000256" key="1">
    <source>
        <dbReference type="SAM" id="SignalP"/>
    </source>
</evidence>
<sequence>MLNKQICLLFILCLQKIILNIQSLAHVLKMRMLMQADLGGDTPGSSKLSYTWLKKTNSVITSNYVNLSLCTNPAVVFQIFRCCKSASAFFLFKNSQGCWPLLMYLSLISLMDLFSA</sequence>
<dbReference type="Ensembl" id="ENSNBRT00000008533.1">
    <property type="protein sequence ID" value="ENSNBRP00000008291.1"/>
    <property type="gene ID" value="ENSNBRG00000006484.1"/>
</dbReference>
<reference evidence="2" key="1">
    <citation type="submission" date="2025-08" db="UniProtKB">
        <authorList>
            <consortium name="Ensembl"/>
        </authorList>
    </citation>
    <scope>IDENTIFICATION</scope>
</reference>
<reference evidence="2" key="2">
    <citation type="submission" date="2025-09" db="UniProtKB">
        <authorList>
            <consortium name="Ensembl"/>
        </authorList>
    </citation>
    <scope>IDENTIFICATION</scope>
</reference>
<protein>
    <recommendedName>
        <fullName evidence="4">Secreted protein</fullName>
    </recommendedName>
</protein>
<evidence type="ECO:0008006" key="4">
    <source>
        <dbReference type="Google" id="ProtNLM"/>
    </source>
</evidence>
<keyword evidence="1" id="KW-0732">Signal</keyword>
<name>A0A3Q4GH92_NEOBR</name>
<accession>A0A3Q4GH92</accession>